<dbReference type="SUPFAM" id="SSF53474">
    <property type="entry name" value="alpha/beta-Hydrolases"/>
    <property type="match status" value="1"/>
</dbReference>
<evidence type="ECO:0000259" key="1">
    <source>
        <dbReference type="Pfam" id="PF00561"/>
    </source>
</evidence>
<gene>
    <name evidence="2" type="ORF">DFR34_12050</name>
</gene>
<protein>
    <submittedName>
        <fullName evidence="2">Pimeloyl-ACP methyl ester carboxylesterase</fullName>
    </submittedName>
</protein>
<evidence type="ECO:0000313" key="3">
    <source>
        <dbReference type="Proteomes" id="UP000247555"/>
    </source>
</evidence>
<organism evidence="2 3">
    <name type="scientific">Rivihabitans pingtungensis</name>
    <dbReference type="NCBI Taxonomy" id="1054498"/>
    <lineage>
        <taxon>Bacteria</taxon>
        <taxon>Pseudomonadati</taxon>
        <taxon>Pseudomonadota</taxon>
        <taxon>Betaproteobacteria</taxon>
        <taxon>Neisseriales</taxon>
        <taxon>Aquaspirillaceae</taxon>
        <taxon>Rivihabitans</taxon>
    </lineage>
</organism>
<evidence type="ECO:0000313" key="2">
    <source>
        <dbReference type="EMBL" id="PXX76990.1"/>
    </source>
</evidence>
<dbReference type="InterPro" id="IPR050266">
    <property type="entry name" value="AB_hydrolase_sf"/>
</dbReference>
<name>A0A318KHM1_9NEIS</name>
<dbReference type="GO" id="GO:0016020">
    <property type="term" value="C:membrane"/>
    <property type="evidence" value="ECO:0007669"/>
    <property type="project" value="TreeGrafter"/>
</dbReference>
<proteinExistence type="predicted"/>
<reference evidence="2 3" key="1">
    <citation type="submission" date="2018-05" db="EMBL/GenBank/DDBJ databases">
        <title>Genomic Encyclopedia of Type Strains, Phase IV (KMG-IV): sequencing the most valuable type-strain genomes for metagenomic binning, comparative biology and taxonomic classification.</title>
        <authorList>
            <person name="Goeker M."/>
        </authorList>
    </citation>
    <scope>NUCLEOTIDE SEQUENCE [LARGE SCALE GENOMIC DNA]</scope>
    <source>
        <strain evidence="2 3">DSM 29661</strain>
    </source>
</reference>
<sequence length="265" mass="28979">MKPITRYLPRELGQLAYDDSGGDGPVCLAIAGMGDLRDQFRALRPLLLAAGWRVITVDARGQGESSIFWQDYSAQACARDVLALLDALGIARAVLIGHSFAAGVVCLAAALAPQRVQAQVWLGPVLRAQHQPWWTPLAMKIGFAGPWRAAMWLRYRDSLFVRRPADHLAQRNRLAARLREPGRMRALRALMAYDPAQISPHIAAQSTPTLALIGAQDADLTDPAGEAAWLASHRQVQVQLLADVGHYPQLEAPQQTADAMLAFLR</sequence>
<dbReference type="EMBL" id="QJKI01000020">
    <property type="protein sequence ID" value="PXX76990.1"/>
    <property type="molecule type" value="Genomic_DNA"/>
</dbReference>
<dbReference type="Gene3D" id="3.40.50.1820">
    <property type="entry name" value="alpha/beta hydrolase"/>
    <property type="match status" value="1"/>
</dbReference>
<dbReference type="AlphaFoldDB" id="A0A318KHM1"/>
<comment type="caution">
    <text evidence="2">The sequence shown here is derived from an EMBL/GenBank/DDBJ whole genome shotgun (WGS) entry which is preliminary data.</text>
</comment>
<feature type="domain" description="AB hydrolase-1" evidence="1">
    <location>
        <begin position="32"/>
        <end position="252"/>
    </location>
</feature>
<dbReference type="InterPro" id="IPR029058">
    <property type="entry name" value="AB_hydrolase_fold"/>
</dbReference>
<dbReference type="Proteomes" id="UP000247555">
    <property type="component" value="Unassembled WGS sequence"/>
</dbReference>
<dbReference type="PANTHER" id="PTHR43798">
    <property type="entry name" value="MONOACYLGLYCEROL LIPASE"/>
    <property type="match status" value="1"/>
</dbReference>
<dbReference type="Pfam" id="PF00561">
    <property type="entry name" value="Abhydrolase_1"/>
    <property type="match status" value="1"/>
</dbReference>
<accession>A0A318KHM1</accession>
<dbReference type="InterPro" id="IPR000073">
    <property type="entry name" value="AB_hydrolase_1"/>
</dbReference>
<dbReference type="RefSeq" id="WP_110391595.1">
    <property type="nucleotide sequence ID" value="NZ_QJKI01000020.1"/>
</dbReference>
<dbReference type="OrthoDB" id="9780765at2"/>
<dbReference type="PANTHER" id="PTHR43798:SF33">
    <property type="entry name" value="HYDROLASE, PUTATIVE (AFU_ORTHOLOGUE AFUA_2G14860)-RELATED"/>
    <property type="match status" value="1"/>
</dbReference>
<keyword evidence="3" id="KW-1185">Reference proteome</keyword>